<reference evidence="1" key="1">
    <citation type="submission" date="2021-06" db="EMBL/GenBank/DDBJ databases">
        <authorList>
            <person name="Kallberg Y."/>
            <person name="Tangrot J."/>
            <person name="Rosling A."/>
        </authorList>
    </citation>
    <scope>NUCLEOTIDE SEQUENCE</scope>
    <source>
        <strain evidence="1">28 12/20/2015</strain>
    </source>
</reference>
<organism evidence="1 2">
    <name type="scientific">Cetraspora pellucida</name>
    <dbReference type="NCBI Taxonomy" id="1433469"/>
    <lineage>
        <taxon>Eukaryota</taxon>
        <taxon>Fungi</taxon>
        <taxon>Fungi incertae sedis</taxon>
        <taxon>Mucoromycota</taxon>
        <taxon>Glomeromycotina</taxon>
        <taxon>Glomeromycetes</taxon>
        <taxon>Diversisporales</taxon>
        <taxon>Gigasporaceae</taxon>
        <taxon>Cetraspora</taxon>
    </lineage>
</organism>
<comment type="caution">
    <text evidence="1">The sequence shown here is derived from an EMBL/GenBank/DDBJ whole genome shotgun (WGS) entry which is preliminary data.</text>
</comment>
<dbReference type="Proteomes" id="UP000789366">
    <property type="component" value="Unassembled WGS sequence"/>
</dbReference>
<evidence type="ECO:0000313" key="1">
    <source>
        <dbReference type="EMBL" id="CAG8623986.1"/>
    </source>
</evidence>
<feature type="non-terminal residue" evidence="1">
    <location>
        <position position="1"/>
    </location>
</feature>
<evidence type="ECO:0000313" key="2">
    <source>
        <dbReference type="Proteomes" id="UP000789366"/>
    </source>
</evidence>
<keyword evidence="2" id="KW-1185">Reference proteome</keyword>
<dbReference type="EMBL" id="CAJVPW010011280">
    <property type="protein sequence ID" value="CAG8623986.1"/>
    <property type="molecule type" value="Genomic_DNA"/>
</dbReference>
<sequence>AIQQLEAITNRTPQQEQELKDKRKELAELEKQQSQDPKKTN</sequence>
<proteinExistence type="predicted"/>
<protein>
    <submittedName>
        <fullName evidence="1">9396_t:CDS:1</fullName>
    </submittedName>
</protein>
<accession>A0ACA9N0N2</accession>
<gene>
    <name evidence="1" type="ORF">SPELUC_LOCUS7973</name>
</gene>
<name>A0ACA9N0N2_9GLOM</name>